<organism evidence="4 5">
    <name type="scientific">Hespellia stercorisuis DSM 15480</name>
    <dbReference type="NCBI Taxonomy" id="1121950"/>
    <lineage>
        <taxon>Bacteria</taxon>
        <taxon>Bacillati</taxon>
        <taxon>Bacillota</taxon>
        <taxon>Clostridia</taxon>
        <taxon>Lachnospirales</taxon>
        <taxon>Lachnospiraceae</taxon>
        <taxon>Hespellia</taxon>
    </lineage>
</organism>
<dbReference type="Pfam" id="PF17782">
    <property type="entry name" value="WHD_DprA"/>
    <property type="match status" value="1"/>
</dbReference>
<dbReference type="PANTHER" id="PTHR43022:SF1">
    <property type="entry name" value="PROTEIN SMF"/>
    <property type="match status" value="1"/>
</dbReference>
<dbReference type="RefSeq" id="WP_073112439.1">
    <property type="nucleotide sequence ID" value="NZ_FQZY01000061.1"/>
</dbReference>
<dbReference type="GO" id="GO:0009294">
    <property type="term" value="P:DNA-mediated transformation"/>
    <property type="evidence" value="ECO:0007669"/>
    <property type="project" value="InterPro"/>
</dbReference>
<comment type="similarity">
    <text evidence="1">Belongs to the DprA/Smf family.</text>
</comment>
<dbReference type="NCBIfam" id="TIGR00732">
    <property type="entry name" value="dprA"/>
    <property type="match status" value="1"/>
</dbReference>
<dbReference type="Proteomes" id="UP000184301">
    <property type="component" value="Unassembled WGS sequence"/>
</dbReference>
<evidence type="ECO:0000256" key="1">
    <source>
        <dbReference type="ARBA" id="ARBA00006525"/>
    </source>
</evidence>
<accession>A0A1M6TNP4</accession>
<feature type="domain" description="DprA winged helix" evidence="3">
    <location>
        <begin position="302"/>
        <end position="350"/>
    </location>
</feature>
<evidence type="ECO:0000313" key="4">
    <source>
        <dbReference type="EMBL" id="SHK58615.1"/>
    </source>
</evidence>
<keyword evidence="5" id="KW-1185">Reference proteome</keyword>
<dbReference type="Pfam" id="PF02481">
    <property type="entry name" value="DNA_processg_A"/>
    <property type="match status" value="1"/>
</dbReference>
<evidence type="ECO:0000259" key="3">
    <source>
        <dbReference type="Pfam" id="PF17782"/>
    </source>
</evidence>
<reference evidence="4 5" key="1">
    <citation type="submission" date="2016-11" db="EMBL/GenBank/DDBJ databases">
        <authorList>
            <person name="Jaros S."/>
            <person name="Januszkiewicz K."/>
            <person name="Wedrychowicz H."/>
        </authorList>
    </citation>
    <scope>NUCLEOTIDE SEQUENCE [LARGE SCALE GENOMIC DNA]</scope>
    <source>
        <strain evidence="4 5">DSM 15480</strain>
    </source>
</reference>
<proteinExistence type="inferred from homology"/>
<dbReference type="Gene3D" id="3.40.50.450">
    <property type="match status" value="1"/>
</dbReference>
<dbReference type="OrthoDB" id="9785707at2"/>
<sequence length="360" mass="40613">MMYEYWWANVRPLSDKKKMEVRRGIDSAEELYYIEEMKLRMFSCLEEVDIAGILKSRRMWKTKEEYEKLRQLEIEFIPWWSAGYPERLLEISDPPYALYVKGKLPDEKLPSAAIVGARKCSPYGEAQATRYAQELAGRGVQIISGMARGIDGIGQRGALNVRGKTFAVLGCGVDVCYPREHIGLYMDILDHGGGIISELMPGTKPLPWFFPQRNRIISGLSGAVLVMEAREKSGSLITADLALEQGRDVYALPGPVNSALSQGCNRLIKQGAGILLSPEELLEDLAVLGRNKMEKLYENEIKLETKENMVYSCLDFEPKNLDRLIRETKLPVTEVLSVLISLELMGLIREVSKNNYSKII</sequence>
<name>A0A1M6TNP4_9FIRM</name>
<dbReference type="PANTHER" id="PTHR43022">
    <property type="entry name" value="PROTEIN SMF"/>
    <property type="match status" value="1"/>
</dbReference>
<dbReference type="Gene3D" id="1.10.10.10">
    <property type="entry name" value="Winged helix-like DNA-binding domain superfamily/Winged helix DNA-binding domain"/>
    <property type="match status" value="1"/>
</dbReference>
<dbReference type="SUPFAM" id="SSF102405">
    <property type="entry name" value="MCP/YpsA-like"/>
    <property type="match status" value="1"/>
</dbReference>
<dbReference type="STRING" id="1121950.SAMN02745243_03282"/>
<evidence type="ECO:0000313" key="5">
    <source>
        <dbReference type="Proteomes" id="UP000184301"/>
    </source>
</evidence>
<protein>
    <submittedName>
        <fullName evidence="4">DNA processing protein</fullName>
    </submittedName>
</protein>
<dbReference type="EMBL" id="FQZY01000061">
    <property type="protein sequence ID" value="SHK58615.1"/>
    <property type="molecule type" value="Genomic_DNA"/>
</dbReference>
<gene>
    <name evidence="4" type="ORF">SAMN02745243_03282</name>
</gene>
<feature type="domain" description="Smf/DprA SLOG" evidence="2">
    <location>
        <begin position="76"/>
        <end position="285"/>
    </location>
</feature>
<dbReference type="AlphaFoldDB" id="A0A1M6TNP4"/>
<dbReference type="InterPro" id="IPR057666">
    <property type="entry name" value="DrpA_SLOG"/>
</dbReference>
<dbReference type="InterPro" id="IPR036388">
    <property type="entry name" value="WH-like_DNA-bd_sf"/>
</dbReference>
<dbReference type="InterPro" id="IPR003488">
    <property type="entry name" value="DprA"/>
</dbReference>
<evidence type="ECO:0000259" key="2">
    <source>
        <dbReference type="Pfam" id="PF02481"/>
    </source>
</evidence>
<dbReference type="InterPro" id="IPR041614">
    <property type="entry name" value="DprA_WH"/>
</dbReference>